<reference evidence="9" key="1">
    <citation type="submission" date="2023-04" db="EMBL/GenBank/DDBJ databases">
        <authorList>
            <person name="Vijverberg K."/>
            <person name="Xiong W."/>
            <person name="Schranz E."/>
        </authorList>
    </citation>
    <scope>NUCLEOTIDE SEQUENCE</scope>
</reference>
<dbReference type="PANTHER" id="PTHR45650">
    <property type="entry name" value="GDSL-LIKE LIPASE/ACYLHYDROLASE-RELATED"/>
    <property type="match status" value="1"/>
</dbReference>
<dbReference type="EMBL" id="OX465082">
    <property type="protein sequence ID" value="CAI9291980.1"/>
    <property type="molecule type" value="Genomic_DNA"/>
</dbReference>
<accession>A0AA35ZG50</accession>
<dbReference type="Proteomes" id="UP001177003">
    <property type="component" value="Chromosome 6"/>
</dbReference>
<dbReference type="InterPro" id="IPR001087">
    <property type="entry name" value="GDSL"/>
</dbReference>
<comment type="subcellular location">
    <subcellularLocation>
        <location evidence="1">Secreted</location>
    </subcellularLocation>
</comment>
<comment type="similarity">
    <text evidence="2">Belongs to the 'GDSL' lipolytic enzyme family.</text>
</comment>
<feature type="chain" id="PRO_5041422151" evidence="8">
    <location>
        <begin position="26"/>
        <end position="547"/>
    </location>
</feature>
<dbReference type="InterPro" id="IPR036514">
    <property type="entry name" value="SGNH_hydro_sf"/>
</dbReference>
<evidence type="ECO:0000256" key="6">
    <source>
        <dbReference type="ARBA" id="ARBA00022963"/>
    </source>
</evidence>
<feature type="signal peptide" evidence="8">
    <location>
        <begin position="1"/>
        <end position="25"/>
    </location>
</feature>
<keyword evidence="10" id="KW-1185">Reference proteome</keyword>
<evidence type="ECO:0000313" key="10">
    <source>
        <dbReference type="Proteomes" id="UP001177003"/>
    </source>
</evidence>
<protein>
    <submittedName>
        <fullName evidence="9">Uncharacterized protein</fullName>
    </submittedName>
</protein>
<dbReference type="CDD" id="cd01837">
    <property type="entry name" value="SGNH_plant_lipase_like"/>
    <property type="match status" value="1"/>
</dbReference>
<evidence type="ECO:0000256" key="7">
    <source>
        <dbReference type="ARBA" id="ARBA00023098"/>
    </source>
</evidence>
<keyword evidence="6" id="KW-0442">Lipid degradation</keyword>
<keyword evidence="4 8" id="KW-0732">Signal</keyword>
<evidence type="ECO:0000313" key="9">
    <source>
        <dbReference type="EMBL" id="CAI9291980.1"/>
    </source>
</evidence>
<dbReference type="PANTHER" id="PTHR45650:SF4">
    <property type="entry name" value="GDSL-LIKE LIPASE_ACYLHYDROLASE FAMILY PROTEIN, EXPRESSED"/>
    <property type="match status" value="1"/>
</dbReference>
<dbReference type="InterPro" id="IPR051238">
    <property type="entry name" value="GDSL_esterase/lipase"/>
</dbReference>
<dbReference type="GO" id="GO:0005576">
    <property type="term" value="C:extracellular region"/>
    <property type="evidence" value="ECO:0007669"/>
    <property type="project" value="UniProtKB-SubCell"/>
</dbReference>
<name>A0AA35ZG50_LACSI</name>
<dbReference type="GO" id="GO:0016042">
    <property type="term" value="P:lipid catabolic process"/>
    <property type="evidence" value="ECO:0007669"/>
    <property type="project" value="UniProtKB-KW"/>
</dbReference>
<organism evidence="9 10">
    <name type="scientific">Lactuca saligna</name>
    <name type="common">Willowleaf lettuce</name>
    <dbReference type="NCBI Taxonomy" id="75948"/>
    <lineage>
        <taxon>Eukaryota</taxon>
        <taxon>Viridiplantae</taxon>
        <taxon>Streptophyta</taxon>
        <taxon>Embryophyta</taxon>
        <taxon>Tracheophyta</taxon>
        <taxon>Spermatophyta</taxon>
        <taxon>Magnoliopsida</taxon>
        <taxon>eudicotyledons</taxon>
        <taxon>Gunneridae</taxon>
        <taxon>Pentapetalae</taxon>
        <taxon>asterids</taxon>
        <taxon>campanulids</taxon>
        <taxon>Asterales</taxon>
        <taxon>Asteraceae</taxon>
        <taxon>Cichorioideae</taxon>
        <taxon>Cichorieae</taxon>
        <taxon>Lactucinae</taxon>
        <taxon>Lactuca</taxon>
    </lineage>
</organism>
<dbReference type="AlphaFoldDB" id="A0AA35ZG50"/>
<evidence type="ECO:0000256" key="4">
    <source>
        <dbReference type="ARBA" id="ARBA00022729"/>
    </source>
</evidence>
<dbReference type="Pfam" id="PF00657">
    <property type="entry name" value="Lipase_GDSL"/>
    <property type="match status" value="1"/>
</dbReference>
<evidence type="ECO:0000256" key="8">
    <source>
        <dbReference type="SAM" id="SignalP"/>
    </source>
</evidence>
<dbReference type="Gene3D" id="3.40.50.1110">
    <property type="entry name" value="SGNH hydrolase"/>
    <property type="match status" value="1"/>
</dbReference>
<keyword evidence="5" id="KW-0378">Hydrolase</keyword>
<keyword evidence="3" id="KW-0964">Secreted</keyword>
<proteinExistence type="inferred from homology"/>
<sequence length="547" mass="60470">MVPYENVKIVFRALTVLLWLGTCMAETLSANFVFGDSLVEVGNNNYIVSLSKANYIPNGIDFGMPTGRYTNGRTIVDILGEELGLKDYTPPYLAPRTSGPLLLRGVNYASGGGGIVNETGKIFGGRINMDAQLDNFANTKQDIISRIGATATQELLSGALFSVTIGSNDFINNYLTPVVSTIERKLVSPEAFVGTLISRFRLQLMRLYDLGARKIVIPNVGPIGCIPYQRDVNPSEGNDCVALANHLAQLYNRQLKSLLEELNIKLKGSTFLFADVYNIVADIIQNFESYGGVSLVEVGVRALVEAGVRGLGVASRKVISRRRSAAVDYAFEEDVVDLRRSGELGVMDTYSVHPSVPEDSLLAVQNLVSEKEASAKRFTLQYDQFTIEVSRRKILEDDLVWVIQKGVVSVVDRVFESSEFALGIHRVKATLAFIEMDFASYLHLGELDLADLHQLCSEEEDHVPNGGVGALSRLNLTRVNFRCVINLVGYQQRITESPELFRADFLCQSEACKKCFILCIVVRNLKVESQGICYFISLGVFEYWSCV</sequence>
<evidence type="ECO:0000256" key="2">
    <source>
        <dbReference type="ARBA" id="ARBA00008668"/>
    </source>
</evidence>
<evidence type="ECO:0000256" key="3">
    <source>
        <dbReference type="ARBA" id="ARBA00022525"/>
    </source>
</evidence>
<gene>
    <name evidence="9" type="ORF">LSALG_LOCUS31086</name>
</gene>
<evidence type="ECO:0000256" key="1">
    <source>
        <dbReference type="ARBA" id="ARBA00004613"/>
    </source>
</evidence>
<dbReference type="InterPro" id="IPR035669">
    <property type="entry name" value="SGNH_plant_lipase-like"/>
</dbReference>
<dbReference type="GO" id="GO:0016788">
    <property type="term" value="F:hydrolase activity, acting on ester bonds"/>
    <property type="evidence" value="ECO:0007669"/>
    <property type="project" value="InterPro"/>
</dbReference>
<keyword evidence="7" id="KW-0443">Lipid metabolism</keyword>
<evidence type="ECO:0000256" key="5">
    <source>
        <dbReference type="ARBA" id="ARBA00022801"/>
    </source>
</evidence>